<proteinExistence type="predicted"/>
<organism evidence="1 2">
    <name type="scientific">Alteromonas pelagimontana</name>
    <dbReference type="NCBI Taxonomy" id="1858656"/>
    <lineage>
        <taxon>Bacteria</taxon>
        <taxon>Pseudomonadati</taxon>
        <taxon>Pseudomonadota</taxon>
        <taxon>Gammaproteobacteria</taxon>
        <taxon>Alteromonadales</taxon>
        <taxon>Alteromonadaceae</taxon>
        <taxon>Alteromonas/Salinimonas group</taxon>
        <taxon>Alteromonas</taxon>
    </lineage>
</organism>
<gene>
    <name evidence="1" type="ORF">CA267_001840</name>
</gene>
<keyword evidence="2" id="KW-1185">Reference proteome</keyword>
<dbReference type="EMBL" id="CP052766">
    <property type="protein sequence ID" value="QJR79625.1"/>
    <property type="molecule type" value="Genomic_DNA"/>
</dbReference>
<name>A0A6M4MAN1_9ALTE</name>
<accession>A0A6M4MAN1</accession>
<evidence type="ECO:0000313" key="2">
    <source>
        <dbReference type="Proteomes" id="UP000219285"/>
    </source>
</evidence>
<dbReference type="AlphaFoldDB" id="A0A6M4MAN1"/>
<dbReference type="KEGG" id="apel:CA267_001840"/>
<dbReference type="RefSeq" id="WP_075609051.1">
    <property type="nucleotide sequence ID" value="NZ_CP052766.1"/>
</dbReference>
<evidence type="ECO:0000313" key="1">
    <source>
        <dbReference type="EMBL" id="QJR79625.1"/>
    </source>
</evidence>
<dbReference type="Proteomes" id="UP000219285">
    <property type="component" value="Chromosome"/>
</dbReference>
<protein>
    <submittedName>
        <fullName evidence="1">Uncharacterized protein</fullName>
    </submittedName>
</protein>
<reference evidence="1 2" key="2">
    <citation type="submission" date="2020-04" db="EMBL/GenBank/DDBJ databases">
        <title>Complete genome sequence of Alteromonas pelagimontana 5.12T.</title>
        <authorList>
            <person name="Sinha R.K."/>
            <person name="Krishnan K.P."/>
            <person name="Kurian J.P."/>
        </authorList>
    </citation>
    <scope>NUCLEOTIDE SEQUENCE [LARGE SCALE GENOMIC DNA]</scope>
    <source>
        <strain evidence="1 2">5.12</strain>
    </source>
</reference>
<reference evidence="2" key="1">
    <citation type="submission" date="2014-12" db="EMBL/GenBank/DDBJ databases">
        <title>Complete genome sequence of a multi-drug resistant Klebsiella pneumoniae.</title>
        <authorList>
            <person name="Hua X."/>
            <person name="Chen Q."/>
            <person name="Li X."/>
            <person name="Feng Y."/>
            <person name="Ruan Z."/>
            <person name="Yu Y."/>
        </authorList>
    </citation>
    <scope>NUCLEOTIDE SEQUENCE [LARGE SCALE GENOMIC DNA]</scope>
    <source>
        <strain evidence="2">5.12</strain>
    </source>
</reference>
<sequence>MSNFTLELEAMAGTSIEDVISEAKDLAGRLGIAYVKFDFNGVSMSIRQRSDVKEAADKFREALRKSHKFVVA</sequence>